<accession>A0ABV6AZ74</accession>
<sequence>MAFSQNIPALPASRQASSIPALPSSNIGPFHYLRPGRSALPAVKPGERVMLTLESPGGSFRLTRAQLLALPTMRYTTEQPQLHRTYTYEGVPLRDLARLGGFAGKDLRVYASNGFMTVIRASDYLNTPMMLAHTASGKPIPVLEKGPLTIVIPKDASQLPARLYSRYWVWYAVKISPAP</sequence>
<gene>
    <name evidence="1" type="ORF">ACFFLM_12585</name>
</gene>
<comment type="caution">
    <text evidence="1">The sequence shown here is derived from an EMBL/GenBank/DDBJ whole genome shotgun (WGS) entry which is preliminary data.</text>
</comment>
<dbReference type="SUPFAM" id="SSF56524">
    <property type="entry name" value="Oxidoreductase molybdopterin-binding domain"/>
    <property type="match status" value="1"/>
</dbReference>
<keyword evidence="2" id="KW-1185">Reference proteome</keyword>
<dbReference type="Proteomes" id="UP001589733">
    <property type="component" value="Unassembled WGS sequence"/>
</dbReference>
<evidence type="ECO:0008006" key="3">
    <source>
        <dbReference type="Google" id="ProtNLM"/>
    </source>
</evidence>
<dbReference type="InterPro" id="IPR036374">
    <property type="entry name" value="OxRdtase_Mopterin-bd_sf"/>
</dbReference>
<dbReference type="EMBL" id="JBHLYR010000038">
    <property type="protein sequence ID" value="MFB9992805.1"/>
    <property type="molecule type" value="Genomic_DNA"/>
</dbReference>
<proteinExistence type="predicted"/>
<evidence type="ECO:0000313" key="2">
    <source>
        <dbReference type="Proteomes" id="UP001589733"/>
    </source>
</evidence>
<name>A0ABV6AZ74_9DEIO</name>
<evidence type="ECO:0000313" key="1">
    <source>
        <dbReference type="EMBL" id="MFB9992805.1"/>
    </source>
</evidence>
<protein>
    <recommendedName>
        <fullName evidence="3">Oxidoreductase molybdopterin-binding domain-containing protein</fullName>
    </recommendedName>
</protein>
<organism evidence="1 2">
    <name type="scientific">Deinococcus oregonensis</name>
    <dbReference type="NCBI Taxonomy" id="1805970"/>
    <lineage>
        <taxon>Bacteria</taxon>
        <taxon>Thermotogati</taxon>
        <taxon>Deinococcota</taxon>
        <taxon>Deinococci</taxon>
        <taxon>Deinococcales</taxon>
        <taxon>Deinococcaceae</taxon>
        <taxon>Deinococcus</taxon>
    </lineage>
</organism>
<dbReference type="RefSeq" id="WP_380010385.1">
    <property type="nucleotide sequence ID" value="NZ_JBHLYR010000038.1"/>
</dbReference>
<reference evidence="1 2" key="1">
    <citation type="submission" date="2024-09" db="EMBL/GenBank/DDBJ databases">
        <authorList>
            <person name="Sun Q."/>
            <person name="Mori K."/>
        </authorList>
    </citation>
    <scope>NUCLEOTIDE SEQUENCE [LARGE SCALE GENOMIC DNA]</scope>
    <source>
        <strain evidence="1 2">JCM 13503</strain>
    </source>
</reference>